<dbReference type="Gene3D" id="1.25.40.20">
    <property type="entry name" value="Ankyrin repeat-containing domain"/>
    <property type="match status" value="3"/>
</dbReference>
<feature type="region of interest" description="Disordered" evidence="4">
    <location>
        <begin position="1"/>
        <end position="28"/>
    </location>
</feature>
<feature type="compositionally biased region" description="Polar residues" evidence="4">
    <location>
        <begin position="1364"/>
        <end position="1387"/>
    </location>
</feature>
<keyword evidence="2 3" id="KW-0040">ANK repeat</keyword>
<dbReference type="Proteomes" id="UP000694888">
    <property type="component" value="Unplaced"/>
</dbReference>
<feature type="region of interest" description="Disordered" evidence="4">
    <location>
        <begin position="883"/>
        <end position="1452"/>
    </location>
</feature>
<feature type="compositionally biased region" description="Polar residues" evidence="4">
    <location>
        <begin position="804"/>
        <end position="813"/>
    </location>
</feature>
<feature type="compositionally biased region" description="Low complexity" evidence="4">
    <location>
        <begin position="1619"/>
        <end position="1637"/>
    </location>
</feature>
<feature type="repeat" description="ANK" evidence="3">
    <location>
        <begin position="228"/>
        <end position="260"/>
    </location>
</feature>
<dbReference type="Pfam" id="PF12796">
    <property type="entry name" value="Ank_2"/>
    <property type="match status" value="2"/>
</dbReference>
<evidence type="ECO:0000256" key="2">
    <source>
        <dbReference type="ARBA" id="ARBA00023043"/>
    </source>
</evidence>
<dbReference type="InterPro" id="IPR002110">
    <property type="entry name" value="Ankyrin_rpt"/>
</dbReference>
<feature type="compositionally biased region" description="Low complexity" evidence="4">
    <location>
        <begin position="610"/>
        <end position="631"/>
    </location>
</feature>
<dbReference type="PRINTS" id="PR01415">
    <property type="entry name" value="ANKYRIN"/>
</dbReference>
<feature type="compositionally biased region" description="Low complexity" evidence="4">
    <location>
        <begin position="663"/>
        <end position="673"/>
    </location>
</feature>
<feature type="compositionally biased region" description="Polar residues" evidence="4">
    <location>
        <begin position="1509"/>
        <end position="1518"/>
    </location>
</feature>
<name>A0ABM0K7T5_APLCA</name>
<dbReference type="SMART" id="SM00248">
    <property type="entry name" value="ANK"/>
    <property type="match status" value="7"/>
</dbReference>
<feature type="compositionally biased region" description="Low complexity" evidence="4">
    <location>
        <begin position="933"/>
        <end position="949"/>
    </location>
</feature>
<feature type="compositionally biased region" description="Polar residues" evidence="4">
    <location>
        <begin position="1250"/>
        <end position="1266"/>
    </location>
</feature>
<feature type="compositionally biased region" description="Polar residues" evidence="4">
    <location>
        <begin position="653"/>
        <end position="662"/>
    </location>
</feature>
<feature type="compositionally biased region" description="Gly residues" evidence="4">
    <location>
        <begin position="1131"/>
        <end position="1141"/>
    </location>
</feature>
<feature type="compositionally biased region" description="Polar residues" evidence="4">
    <location>
        <begin position="1536"/>
        <end position="1553"/>
    </location>
</feature>
<feature type="compositionally biased region" description="Polar residues" evidence="4">
    <location>
        <begin position="1088"/>
        <end position="1099"/>
    </location>
</feature>
<evidence type="ECO:0000313" key="6">
    <source>
        <dbReference type="RefSeq" id="XP_005110821.2"/>
    </source>
</evidence>
<evidence type="ECO:0000313" key="5">
    <source>
        <dbReference type="Proteomes" id="UP000694888"/>
    </source>
</evidence>
<feature type="compositionally biased region" description="Polar residues" evidence="4">
    <location>
        <begin position="883"/>
        <end position="908"/>
    </location>
</feature>
<organism evidence="5 6">
    <name type="scientific">Aplysia californica</name>
    <name type="common">California sea hare</name>
    <dbReference type="NCBI Taxonomy" id="6500"/>
    <lineage>
        <taxon>Eukaryota</taxon>
        <taxon>Metazoa</taxon>
        <taxon>Spiralia</taxon>
        <taxon>Lophotrochozoa</taxon>
        <taxon>Mollusca</taxon>
        <taxon>Gastropoda</taxon>
        <taxon>Heterobranchia</taxon>
        <taxon>Euthyneura</taxon>
        <taxon>Tectipleura</taxon>
        <taxon>Aplysiida</taxon>
        <taxon>Aplysioidea</taxon>
        <taxon>Aplysiidae</taxon>
        <taxon>Aplysia</taxon>
    </lineage>
</organism>
<feature type="compositionally biased region" description="Polar residues" evidence="4">
    <location>
        <begin position="1324"/>
        <end position="1349"/>
    </location>
</feature>
<feature type="region of interest" description="Disordered" evidence="4">
    <location>
        <begin position="582"/>
        <end position="866"/>
    </location>
</feature>
<protein>
    <submittedName>
        <fullName evidence="6">Serine/arginine repetitive matrix protein 2</fullName>
    </submittedName>
</protein>
<feature type="compositionally biased region" description="Polar residues" evidence="4">
    <location>
        <begin position="1299"/>
        <end position="1317"/>
    </location>
</feature>
<feature type="repeat" description="ANK" evidence="3">
    <location>
        <begin position="195"/>
        <end position="227"/>
    </location>
</feature>
<evidence type="ECO:0000256" key="1">
    <source>
        <dbReference type="ARBA" id="ARBA00022737"/>
    </source>
</evidence>
<feature type="region of interest" description="Disordered" evidence="4">
    <location>
        <begin position="1575"/>
        <end position="1689"/>
    </location>
</feature>
<evidence type="ECO:0000256" key="3">
    <source>
        <dbReference type="PROSITE-ProRule" id="PRU00023"/>
    </source>
</evidence>
<keyword evidence="1" id="KW-0677">Repeat</keyword>
<feature type="repeat" description="ANK" evidence="3">
    <location>
        <begin position="96"/>
        <end position="128"/>
    </location>
</feature>
<dbReference type="SUPFAM" id="SSF48403">
    <property type="entry name" value="Ankyrin repeat"/>
    <property type="match status" value="1"/>
</dbReference>
<feature type="compositionally biased region" description="Polar residues" evidence="4">
    <location>
        <begin position="756"/>
        <end position="792"/>
    </location>
</feature>
<evidence type="ECO:0000256" key="4">
    <source>
        <dbReference type="SAM" id="MobiDB-lite"/>
    </source>
</evidence>
<feature type="compositionally biased region" description="Polar residues" evidence="4">
    <location>
        <begin position="1151"/>
        <end position="1168"/>
    </location>
</feature>
<feature type="compositionally biased region" description="Polar residues" evidence="4">
    <location>
        <begin position="1214"/>
        <end position="1232"/>
    </location>
</feature>
<dbReference type="GeneID" id="101850291"/>
<sequence>MTDMNTAVPYGHASSPGPPPPPPPTAPHGVTLSDQLLLASARGQLDTIRELLAAGATLDSDKDGRSPLHFAAQEGHVDACKFLISHGCNVDLQDVMGYSPLLRAASQGAQEAAEVLLESGCDVNMQDEHGNAAIHEACWNGFSKTAETLVKYDCDAFLTNKAGFTALHLAAQNGHNESSRVLLYAGCDPDLKNNYGDTALHTAARYGHAGVARILISARCKLSEQNKNGDTSLHIASALKRRKIAKILVESGIDVELLNKQNESALDVARRKDHPEIGLIITTYAKPRVPSTPHHRHGENFGVHFKEDIEMDDGPVVCPEDRPPLKPEPKAEKQEKERKFFFFKKKKKDKDKEKSPAVTPTTPNVPPKTAPAFHSTRTPVHGFFSQYVPRDGVQLYRDLAGNVKQGPIGYAPVCQCGPSLKRLENTITDTKDSIYSHLDSSHQALAHRIENLDIRTSQQTFATNAMIDERFDTEHHNCHARIRERLYEERNETKALVKRANADMKEELEYWLNDKLASYGHCLDHHHDDSALPPRNLFLDFPTMGRLVRSRSDETLSASDYSGKHRKKDFYASRQAAMQQIRGWEVPGGERHKSRNVLEGSKTRRHERNNNTAAGADDNNNNSSNTFTTRALVHASGPDRLRDDGNPIATPRTGRSQPQPVLSPSTNSTTSPGSHGGNVLLHRSDSPGYSSAGYRREAGLLQQTGRETPRRDSAEPRGILRERSNSHHRVTFSPEQAKQQQQQQHYSPQQHSSFHRLSSPSPQDVLRGSSTPSIPSNKHGRQQATSSNSPDPHNTPPYHHHLTQHSSSSNQNLHAGGPPNVDPKSGDQGGSRTPQQFSGRGRQLHRGGVAAPGPGSGRGSPMSPQLTRYQDAYGVQYSRPRTLSTDSVLEDSANCQHNMARSRSVENTLDSDERRSPSPYVSGYVTDSALKPSSASSRGGGISRFSQGRYGVREAHSASPAARPTTRYRLPETSTGASPSGYETRTPPPYRSSVHEGRFGLRNFSPSSGEAPGNFNRNRSESSDQILDSKYGGQTRSGPSSGVVPASSMNSFGKGELTRPGFAYKSDPNLASSPSPVPFSPNMKECLQHSTVVTPSGSPTPAYAAGNNKEDSTCSSNQDSGYGSRNHGRGVRVGGGGGDTSGGTPSSSFSMERSSACNTPSNAGSPYTTHAELVHPPRKSSINDSYQAPPSYALQQQQPPQQQPQQPQQQQPQSGPSQFRTAGSSNNISGENVSRRNSSSDRDIPDSRQVTDNSRTSSGYQNNPESLYNARRNPYQYPPQYPSSNSPAQRGSSVRYGANLQNESSQPLVSQAPNPTLSEHRGSTPRTSSMFPPQPHQTTLLNGSHTPSGKYTAFPPKSVLHNGYDSSPSVRRRGSTPTLQNTSTDSAGSRAAAAGLTPMKSSYNNNSYSQSESPRYRTDHNTSSQSEHSSHKSNSLGGPAERSNVPQSTVQAHVQGWYQRKLIEAAQRLRQTHGYNNSPAAYDRQSPESSAYPAGGPNYAGGNSYPQPHHQTNATPHHTSAMSHSPMSHQSSNSPYPNTGASTPQNRQPPQKSQPERGEQYNPETVACLRDRFERSVQDTPPQSTYNRQRAPPPANSAYHSTPTQREDNVSYRTPATDSAINNNSSSSSDHQNVHNSYAYSDGRWAGSSRGYSEGYSVNNNSSSQRGQASGYPYNAVNIRYDPVRGSDV</sequence>
<dbReference type="PANTHER" id="PTHR24173">
    <property type="entry name" value="ANKYRIN REPEAT CONTAINING"/>
    <property type="match status" value="1"/>
</dbReference>
<dbReference type="PROSITE" id="PS50297">
    <property type="entry name" value="ANK_REP_REGION"/>
    <property type="match status" value="5"/>
</dbReference>
<feature type="region of interest" description="Disordered" evidence="4">
    <location>
        <begin position="312"/>
        <end position="376"/>
    </location>
</feature>
<feature type="compositionally biased region" description="Low complexity" evidence="4">
    <location>
        <begin position="1037"/>
        <end position="1048"/>
    </location>
</feature>
<feature type="compositionally biased region" description="Polar residues" evidence="4">
    <location>
        <begin position="972"/>
        <end position="983"/>
    </location>
</feature>
<feature type="compositionally biased region" description="Low complexity" evidence="4">
    <location>
        <begin position="1490"/>
        <end position="1506"/>
    </location>
</feature>
<dbReference type="InterPro" id="IPR036770">
    <property type="entry name" value="Ankyrin_rpt-contain_sf"/>
</dbReference>
<feature type="compositionally biased region" description="Low complexity" evidence="4">
    <location>
        <begin position="1421"/>
        <end position="1435"/>
    </location>
</feature>
<feature type="compositionally biased region" description="Polar residues" evidence="4">
    <location>
        <begin position="1656"/>
        <end position="1668"/>
    </location>
</feature>
<dbReference type="PANTHER" id="PTHR24173:SF74">
    <property type="entry name" value="ANKYRIN REPEAT DOMAIN-CONTAINING PROTEIN 16"/>
    <property type="match status" value="1"/>
</dbReference>
<proteinExistence type="predicted"/>
<keyword evidence="5" id="KW-1185">Reference proteome</keyword>
<gene>
    <name evidence="6" type="primary">LOC101850291</name>
</gene>
<feature type="compositionally biased region" description="Low complexity" evidence="4">
    <location>
        <begin position="736"/>
        <end position="752"/>
    </location>
</feature>
<accession>A0ABM0K7T5</accession>
<feature type="compositionally biased region" description="Low complexity" evidence="4">
    <location>
        <begin position="1195"/>
        <end position="1213"/>
    </location>
</feature>
<reference evidence="6" key="1">
    <citation type="submission" date="2025-08" db="UniProtKB">
        <authorList>
            <consortium name="RefSeq"/>
        </authorList>
    </citation>
    <scope>IDENTIFICATION</scope>
</reference>
<feature type="repeat" description="ANK" evidence="3">
    <location>
        <begin position="63"/>
        <end position="95"/>
    </location>
</feature>
<feature type="compositionally biased region" description="Basic and acidic residues" evidence="4">
    <location>
        <begin position="319"/>
        <end position="340"/>
    </location>
</feature>
<feature type="compositionally biased region" description="Basic and acidic residues" evidence="4">
    <location>
        <begin position="707"/>
        <end position="725"/>
    </location>
</feature>
<feature type="compositionally biased region" description="Low complexity" evidence="4">
    <location>
        <begin position="1520"/>
        <end position="1535"/>
    </location>
</feature>
<feature type="compositionally biased region" description="Pro residues" evidence="4">
    <location>
        <begin position="16"/>
        <end position="26"/>
    </location>
</feature>
<feature type="compositionally biased region" description="Polar residues" evidence="4">
    <location>
        <begin position="1578"/>
        <end position="1588"/>
    </location>
</feature>
<feature type="compositionally biased region" description="Low complexity" evidence="4">
    <location>
        <begin position="1401"/>
        <end position="1413"/>
    </location>
</feature>
<dbReference type="PROSITE" id="PS50088">
    <property type="entry name" value="ANK_REPEAT"/>
    <property type="match status" value="5"/>
</dbReference>
<feature type="region of interest" description="Disordered" evidence="4">
    <location>
        <begin position="1475"/>
        <end position="1562"/>
    </location>
</feature>
<feature type="repeat" description="ANK" evidence="3">
    <location>
        <begin position="162"/>
        <end position="194"/>
    </location>
</feature>
<dbReference type="RefSeq" id="XP_005110821.2">
    <property type="nucleotide sequence ID" value="XM_005110764.3"/>
</dbReference>